<keyword evidence="2" id="KW-1185">Reference proteome</keyword>
<sequence length="131" mass="14551">MVIPVRHTNTKKKRMGHKKHDMQYFCCLRRNDGDGKVEFQGLSDSCEVVQSTKTKRKDNGPNSLQEERLSSMSKCVDILTTHGSDASCSNFCNGCTMQKLCSSRGLPALLANDGSQQVRYSGSSWLRPSMG</sequence>
<dbReference type="AlphaFoldDB" id="A0A4Y2C3T1"/>
<evidence type="ECO:0000313" key="1">
    <source>
        <dbReference type="EMBL" id="GBL99111.1"/>
    </source>
</evidence>
<evidence type="ECO:0000313" key="2">
    <source>
        <dbReference type="Proteomes" id="UP000499080"/>
    </source>
</evidence>
<gene>
    <name evidence="1" type="ORF">AVEN_64108_1</name>
</gene>
<name>A0A4Y2C3T1_ARAVE</name>
<protein>
    <submittedName>
        <fullName evidence="1">Uncharacterized protein</fullName>
    </submittedName>
</protein>
<reference evidence="1 2" key="1">
    <citation type="journal article" date="2019" name="Sci. Rep.">
        <title>Orb-weaving spider Araneus ventricosus genome elucidates the spidroin gene catalogue.</title>
        <authorList>
            <person name="Kono N."/>
            <person name="Nakamura H."/>
            <person name="Ohtoshi R."/>
            <person name="Moran D.A.P."/>
            <person name="Shinohara A."/>
            <person name="Yoshida Y."/>
            <person name="Fujiwara M."/>
            <person name="Mori M."/>
            <person name="Tomita M."/>
            <person name="Arakawa K."/>
        </authorList>
    </citation>
    <scope>NUCLEOTIDE SEQUENCE [LARGE SCALE GENOMIC DNA]</scope>
</reference>
<proteinExistence type="predicted"/>
<dbReference type="Proteomes" id="UP000499080">
    <property type="component" value="Unassembled WGS sequence"/>
</dbReference>
<accession>A0A4Y2C3T1</accession>
<comment type="caution">
    <text evidence="1">The sequence shown here is derived from an EMBL/GenBank/DDBJ whole genome shotgun (WGS) entry which is preliminary data.</text>
</comment>
<dbReference type="OrthoDB" id="289250at2759"/>
<dbReference type="EMBL" id="BGPR01000145">
    <property type="protein sequence ID" value="GBL99111.1"/>
    <property type="molecule type" value="Genomic_DNA"/>
</dbReference>
<organism evidence="1 2">
    <name type="scientific">Araneus ventricosus</name>
    <name type="common">Orbweaver spider</name>
    <name type="synonym">Epeira ventricosa</name>
    <dbReference type="NCBI Taxonomy" id="182803"/>
    <lineage>
        <taxon>Eukaryota</taxon>
        <taxon>Metazoa</taxon>
        <taxon>Ecdysozoa</taxon>
        <taxon>Arthropoda</taxon>
        <taxon>Chelicerata</taxon>
        <taxon>Arachnida</taxon>
        <taxon>Araneae</taxon>
        <taxon>Araneomorphae</taxon>
        <taxon>Entelegynae</taxon>
        <taxon>Araneoidea</taxon>
        <taxon>Araneidae</taxon>
        <taxon>Araneus</taxon>
    </lineage>
</organism>